<sequence>MVRIIDHRGSSIRGPQRRRPASACGHVAASRAFTLLEVILALVVLGAALAIFGEVMQLANQNAADARAETQAQLLASSLMDEILAGSIDDSPANRQPLEVDDDVQWIYSVSTGTATVEGVYPLIVEVEQDIEAKFNPVKFRLVRWMSTTPEGSEADEEADANAQQQSQQGQNQSGGAQQGGSQTSGGAGQAGGAGAAGGPQR</sequence>
<keyword evidence="4" id="KW-1185">Reference proteome</keyword>
<dbReference type="NCBIfam" id="TIGR02532">
    <property type="entry name" value="IV_pilin_GFxxxE"/>
    <property type="match status" value="1"/>
</dbReference>
<feature type="compositionally biased region" description="Gly residues" evidence="1">
    <location>
        <begin position="177"/>
        <end position="202"/>
    </location>
</feature>
<keyword evidence="2" id="KW-0812">Transmembrane</keyword>
<feature type="compositionally biased region" description="Low complexity" evidence="1">
    <location>
        <begin position="161"/>
        <end position="176"/>
    </location>
</feature>
<accession>A0A517TW99</accession>
<evidence type="ECO:0000256" key="1">
    <source>
        <dbReference type="SAM" id="MobiDB-lite"/>
    </source>
</evidence>
<dbReference type="RefSeq" id="WP_145432197.1">
    <property type="nucleotide sequence ID" value="NZ_CP036339.1"/>
</dbReference>
<dbReference type="OrthoDB" id="9931054at2"/>
<feature type="transmembrane region" description="Helical" evidence="2">
    <location>
        <begin position="32"/>
        <end position="52"/>
    </location>
</feature>
<dbReference type="AlphaFoldDB" id="A0A517TW99"/>
<dbReference type="KEGG" id="llh:I41_18320"/>
<evidence type="ECO:0000313" key="4">
    <source>
        <dbReference type="Proteomes" id="UP000317909"/>
    </source>
</evidence>
<keyword evidence="2" id="KW-1133">Transmembrane helix</keyword>
<protein>
    <recommendedName>
        <fullName evidence="5">Prepilin-type N-terminal cleavage/methylation domain-containing protein</fullName>
    </recommendedName>
</protein>
<dbReference type="EMBL" id="CP036339">
    <property type="protein sequence ID" value="QDT72650.1"/>
    <property type="molecule type" value="Genomic_DNA"/>
</dbReference>
<organism evidence="3 4">
    <name type="scientific">Lacipirellula limnantheis</name>
    <dbReference type="NCBI Taxonomy" id="2528024"/>
    <lineage>
        <taxon>Bacteria</taxon>
        <taxon>Pseudomonadati</taxon>
        <taxon>Planctomycetota</taxon>
        <taxon>Planctomycetia</taxon>
        <taxon>Pirellulales</taxon>
        <taxon>Lacipirellulaceae</taxon>
        <taxon>Lacipirellula</taxon>
    </lineage>
</organism>
<keyword evidence="2" id="KW-0472">Membrane</keyword>
<reference evidence="3 4" key="1">
    <citation type="submission" date="2019-02" db="EMBL/GenBank/DDBJ databases">
        <title>Deep-cultivation of Planctomycetes and their phenomic and genomic characterization uncovers novel biology.</title>
        <authorList>
            <person name="Wiegand S."/>
            <person name="Jogler M."/>
            <person name="Boedeker C."/>
            <person name="Pinto D."/>
            <person name="Vollmers J."/>
            <person name="Rivas-Marin E."/>
            <person name="Kohn T."/>
            <person name="Peeters S.H."/>
            <person name="Heuer A."/>
            <person name="Rast P."/>
            <person name="Oberbeckmann S."/>
            <person name="Bunk B."/>
            <person name="Jeske O."/>
            <person name="Meyerdierks A."/>
            <person name="Storesund J.E."/>
            <person name="Kallscheuer N."/>
            <person name="Luecker S."/>
            <person name="Lage O.M."/>
            <person name="Pohl T."/>
            <person name="Merkel B.J."/>
            <person name="Hornburger P."/>
            <person name="Mueller R.-W."/>
            <person name="Bruemmer F."/>
            <person name="Labrenz M."/>
            <person name="Spormann A.M."/>
            <person name="Op den Camp H."/>
            <person name="Overmann J."/>
            <person name="Amann R."/>
            <person name="Jetten M.S.M."/>
            <person name="Mascher T."/>
            <person name="Medema M.H."/>
            <person name="Devos D.P."/>
            <person name="Kaster A.-K."/>
            <person name="Ovreas L."/>
            <person name="Rohde M."/>
            <person name="Galperin M.Y."/>
            <person name="Jogler C."/>
        </authorList>
    </citation>
    <scope>NUCLEOTIDE SEQUENCE [LARGE SCALE GENOMIC DNA]</scope>
    <source>
        <strain evidence="3 4">I41</strain>
    </source>
</reference>
<dbReference type="InterPro" id="IPR012902">
    <property type="entry name" value="N_methyl_site"/>
</dbReference>
<dbReference type="Proteomes" id="UP000317909">
    <property type="component" value="Chromosome"/>
</dbReference>
<feature type="region of interest" description="Disordered" evidence="1">
    <location>
        <begin position="151"/>
        <end position="202"/>
    </location>
</feature>
<proteinExistence type="predicted"/>
<evidence type="ECO:0000313" key="3">
    <source>
        <dbReference type="EMBL" id="QDT72650.1"/>
    </source>
</evidence>
<evidence type="ECO:0000256" key="2">
    <source>
        <dbReference type="SAM" id="Phobius"/>
    </source>
</evidence>
<gene>
    <name evidence="3" type="ORF">I41_18320</name>
</gene>
<name>A0A517TW99_9BACT</name>
<evidence type="ECO:0008006" key="5">
    <source>
        <dbReference type="Google" id="ProtNLM"/>
    </source>
</evidence>